<protein>
    <recommendedName>
        <fullName evidence="2">NADP-dependent oxidoreductase domain-containing protein</fullName>
    </recommendedName>
</protein>
<keyword evidence="1" id="KW-0560">Oxidoreductase</keyword>
<dbReference type="SUPFAM" id="SSF51430">
    <property type="entry name" value="NAD(P)-linked oxidoreductase"/>
    <property type="match status" value="1"/>
</dbReference>
<dbReference type="GO" id="GO:0016491">
    <property type="term" value="F:oxidoreductase activity"/>
    <property type="evidence" value="ECO:0007669"/>
    <property type="project" value="UniProtKB-KW"/>
</dbReference>
<gene>
    <name evidence="3" type="ORF">VHEMI06406</name>
</gene>
<dbReference type="Proteomes" id="UP000039046">
    <property type="component" value="Unassembled WGS sequence"/>
</dbReference>
<dbReference type="PANTHER" id="PTHR43364">
    <property type="entry name" value="NADH-SPECIFIC METHYLGLYOXAL REDUCTASE-RELATED"/>
    <property type="match status" value="1"/>
</dbReference>
<name>A0A0A1TJC3_9HYPO</name>
<organism evidence="3 4">
    <name type="scientific">[Torrubiella] hemipterigena</name>
    <dbReference type="NCBI Taxonomy" id="1531966"/>
    <lineage>
        <taxon>Eukaryota</taxon>
        <taxon>Fungi</taxon>
        <taxon>Dikarya</taxon>
        <taxon>Ascomycota</taxon>
        <taxon>Pezizomycotina</taxon>
        <taxon>Sordariomycetes</taxon>
        <taxon>Hypocreomycetidae</taxon>
        <taxon>Hypocreales</taxon>
        <taxon>Clavicipitaceae</taxon>
        <taxon>Clavicipitaceae incertae sedis</taxon>
        <taxon>'Torrubiella' clade</taxon>
    </lineage>
</organism>
<dbReference type="OrthoDB" id="2310150at2759"/>
<evidence type="ECO:0000313" key="4">
    <source>
        <dbReference type="Proteomes" id="UP000039046"/>
    </source>
</evidence>
<dbReference type="InterPro" id="IPR023210">
    <property type="entry name" value="NADP_OxRdtase_dom"/>
</dbReference>
<evidence type="ECO:0000259" key="2">
    <source>
        <dbReference type="Pfam" id="PF00248"/>
    </source>
</evidence>
<dbReference type="EMBL" id="CDHN01000003">
    <property type="protein sequence ID" value="CEJ90638.1"/>
    <property type="molecule type" value="Genomic_DNA"/>
</dbReference>
<reference evidence="3 4" key="1">
    <citation type="journal article" date="2015" name="Genome Announc.">
        <title>Draft Genome Sequence and Gene Annotation of the Entomopathogenic Fungus Verticillium hemipterigenum.</title>
        <authorList>
            <person name="Horn F."/>
            <person name="Habel A."/>
            <person name="Scharf D.H."/>
            <person name="Dworschak J."/>
            <person name="Brakhage A.A."/>
            <person name="Guthke R."/>
            <person name="Hertweck C."/>
            <person name="Linde J."/>
        </authorList>
    </citation>
    <scope>NUCLEOTIDE SEQUENCE [LARGE SCALE GENOMIC DNA]</scope>
</reference>
<evidence type="ECO:0000313" key="3">
    <source>
        <dbReference type="EMBL" id="CEJ90638.1"/>
    </source>
</evidence>
<accession>A0A0A1TJC3</accession>
<dbReference type="InterPro" id="IPR050523">
    <property type="entry name" value="AKR_Detox_Biosynth"/>
</dbReference>
<sequence>MPHQPPSIVFGGTRIGNKPLFMPETSLSLFLEKLAEHSVRKIDTAQSYRNSEETLGKVEAGKTFTIDTKWSPPSFTEAVGSWATRDNIVHSAEESIRKLGVKKVDVFYLHRPDPQTALAETLGAVNEVYSRGLFHQFGLSGCSSSQVEAVHAHCLAHGYPLPTVYQGSYNAFSRAKETTLIPTLRALQISFYGYSPSAGGFLGKSAARARQLATNLGSVSATCKPYLREARFLDALEAWNTIAYDEGISPAELSYRWMASHSALDGSHGDCFVFNASSPEQLEETLLAVAKGALSDDASSRIDNIWRTLDTQR</sequence>
<dbReference type="InterPro" id="IPR036812">
    <property type="entry name" value="NAD(P)_OxRdtase_dom_sf"/>
</dbReference>
<dbReference type="HOGENOM" id="CLU_023205_1_1_1"/>
<feature type="domain" description="NADP-dependent oxidoreductase" evidence="2">
    <location>
        <begin position="8"/>
        <end position="306"/>
    </location>
</feature>
<dbReference type="Pfam" id="PF00248">
    <property type="entry name" value="Aldo_ket_red"/>
    <property type="match status" value="1"/>
</dbReference>
<dbReference type="PANTHER" id="PTHR43364:SF4">
    <property type="entry name" value="NAD(P)-LINKED OXIDOREDUCTASE SUPERFAMILY PROTEIN"/>
    <property type="match status" value="1"/>
</dbReference>
<evidence type="ECO:0000256" key="1">
    <source>
        <dbReference type="ARBA" id="ARBA00023002"/>
    </source>
</evidence>
<proteinExistence type="predicted"/>
<dbReference type="STRING" id="1531966.A0A0A1TJC3"/>
<dbReference type="Gene3D" id="3.20.20.100">
    <property type="entry name" value="NADP-dependent oxidoreductase domain"/>
    <property type="match status" value="1"/>
</dbReference>
<keyword evidence="4" id="KW-1185">Reference proteome</keyword>
<dbReference type="AlphaFoldDB" id="A0A0A1TJC3"/>